<evidence type="ECO:0000313" key="3">
    <source>
        <dbReference type="Proteomes" id="UP000279909"/>
    </source>
</evidence>
<dbReference type="EMBL" id="RHLQ01000048">
    <property type="protein sequence ID" value="RNC97443.1"/>
    <property type="molecule type" value="Genomic_DNA"/>
</dbReference>
<dbReference type="InterPro" id="IPR011055">
    <property type="entry name" value="Dup_hybrid_motif"/>
</dbReference>
<dbReference type="SUPFAM" id="SSF51261">
    <property type="entry name" value="Duplicated hybrid motif"/>
    <property type="match status" value="1"/>
</dbReference>
<accession>A0A3M8H4X9</accession>
<reference evidence="2 3" key="1">
    <citation type="journal article" date="2014" name="Int. J. Syst. Evol. Microbiol.">
        <title>Lysinibacillus halotolerans sp. nov., isolated from saline-alkaline soil.</title>
        <authorList>
            <person name="Kong D."/>
            <person name="Wang Y."/>
            <person name="Zhao B."/>
            <person name="Li Y."/>
            <person name="Song J."/>
            <person name="Zhai Y."/>
            <person name="Zhang C."/>
            <person name="Wang H."/>
            <person name="Chen X."/>
            <person name="Zhao B."/>
            <person name="Ruan Z."/>
        </authorList>
    </citation>
    <scope>NUCLEOTIDE SEQUENCE [LARGE SCALE GENOMIC DNA]</scope>
    <source>
        <strain evidence="2 3">MCCC 1A12703</strain>
    </source>
</reference>
<dbReference type="Pfam" id="PF01551">
    <property type="entry name" value="Peptidase_M23"/>
    <property type="match status" value="1"/>
</dbReference>
<evidence type="ECO:0000259" key="1">
    <source>
        <dbReference type="Pfam" id="PF01551"/>
    </source>
</evidence>
<dbReference type="AlphaFoldDB" id="A0A3M8H4X9"/>
<dbReference type="Gene3D" id="2.70.70.10">
    <property type="entry name" value="Glucose Permease (Domain IIA)"/>
    <property type="match status" value="1"/>
</dbReference>
<dbReference type="InterPro" id="IPR016047">
    <property type="entry name" value="M23ase_b-sheet_dom"/>
</dbReference>
<comment type="caution">
    <text evidence="2">The sequence shown here is derived from an EMBL/GenBank/DDBJ whole genome shotgun (WGS) entry which is preliminary data.</text>
</comment>
<name>A0A3M8H4X9_9BACI</name>
<sequence length="189" mass="21342">MRMDEVVNKLWKWIAAVLLCVVVLVGSQLHERGQIAVDVNKIVYSSEDLTIMRNFLREVFGKEPDTTITVSSDKVNQELLSFVAVKPYDSGYLLTFEQPIPILAIENGLVVYTGHSKNTGKTISVYYEDDTTVTYGNVDSFSLLPYTSIERGSTIANKEPGDLYIKIEENGKVLNLEETLEWMKEHTQS</sequence>
<evidence type="ECO:0000313" key="2">
    <source>
        <dbReference type="EMBL" id="RNC97443.1"/>
    </source>
</evidence>
<dbReference type="Proteomes" id="UP000279909">
    <property type="component" value="Unassembled WGS sequence"/>
</dbReference>
<gene>
    <name evidence="2" type="ORF">EC501_15140</name>
</gene>
<proteinExistence type="predicted"/>
<organism evidence="2 3">
    <name type="scientific">Lysinibacillus halotolerans</name>
    <dbReference type="NCBI Taxonomy" id="1368476"/>
    <lineage>
        <taxon>Bacteria</taxon>
        <taxon>Bacillati</taxon>
        <taxon>Bacillota</taxon>
        <taxon>Bacilli</taxon>
        <taxon>Bacillales</taxon>
        <taxon>Bacillaceae</taxon>
        <taxon>Lysinibacillus</taxon>
    </lineage>
</organism>
<feature type="domain" description="M23ase beta-sheet core" evidence="1">
    <location>
        <begin position="97"/>
        <end position="158"/>
    </location>
</feature>
<protein>
    <submittedName>
        <fullName evidence="2">M23 family metallopeptidase</fullName>
    </submittedName>
</protein>
<dbReference type="CDD" id="cd12797">
    <property type="entry name" value="M23_peptidase"/>
    <property type="match status" value="1"/>
</dbReference>
<keyword evidence="3" id="KW-1185">Reference proteome</keyword>